<name>A0A7X3FXP2_9BURK</name>
<feature type="transmembrane region" description="Helical" evidence="1">
    <location>
        <begin position="88"/>
        <end position="108"/>
    </location>
</feature>
<keyword evidence="1" id="KW-1133">Transmembrane helix</keyword>
<protein>
    <submittedName>
        <fullName evidence="2">Uncharacterized protein</fullName>
    </submittedName>
</protein>
<gene>
    <name evidence="2" type="ORF">GPY61_07190</name>
</gene>
<dbReference type="AlphaFoldDB" id="A0A7X3FXP2"/>
<feature type="transmembrane region" description="Helical" evidence="1">
    <location>
        <begin position="251"/>
        <end position="273"/>
    </location>
</feature>
<feature type="transmembrane region" description="Helical" evidence="1">
    <location>
        <begin position="310"/>
        <end position="333"/>
    </location>
</feature>
<organism evidence="2 3">
    <name type="scientific">Massilia cellulosiltytica</name>
    <dbReference type="NCBI Taxonomy" id="2683234"/>
    <lineage>
        <taxon>Bacteria</taxon>
        <taxon>Pseudomonadati</taxon>
        <taxon>Pseudomonadota</taxon>
        <taxon>Betaproteobacteria</taxon>
        <taxon>Burkholderiales</taxon>
        <taxon>Oxalobacteraceae</taxon>
        <taxon>Telluria group</taxon>
        <taxon>Massilia</taxon>
    </lineage>
</organism>
<feature type="transmembrane region" description="Helical" evidence="1">
    <location>
        <begin position="189"/>
        <end position="211"/>
    </location>
</feature>
<feature type="transmembrane region" description="Helical" evidence="1">
    <location>
        <begin position="156"/>
        <end position="177"/>
    </location>
</feature>
<feature type="transmembrane region" description="Helical" evidence="1">
    <location>
        <begin position="114"/>
        <end position="135"/>
    </location>
</feature>
<accession>A0A7X3FXP2</accession>
<evidence type="ECO:0000313" key="3">
    <source>
        <dbReference type="Proteomes" id="UP000443353"/>
    </source>
</evidence>
<dbReference type="RefSeq" id="WP_160407861.1">
    <property type="nucleotide sequence ID" value="NZ_WSES01000002.1"/>
</dbReference>
<evidence type="ECO:0000256" key="1">
    <source>
        <dbReference type="SAM" id="Phobius"/>
    </source>
</evidence>
<feature type="transmembrane region" description="Helical" evidence="1">
    <location>
        <begin position="46"/>
        <end position="67"/>
    </location>
</feature>
<feature type="transmembrane region" description="Helical" evidence="1">
    <location>
        <begin position="285"/>
        <end position="304"/>
    </location>
</feature>
<keyword evidence="1" id="KW-0812">Transmembrane</keyword>
<reference evidence="2 3" key="1">
    <citation type="submission" date="2019-12" db="EMBL/GenBank/DDBJ databases">
        <authorList>
            <person name="Li C."/>
            <person name="Zhao J."/>
        </authorList>
    </citation>
    <scope>NUCLEOTIDE SEQUENCE [LARGE SCALE GENOMIC DNA]</scope>
    <source>
        <strain evidence="2 3">NEAU-DD11</strain>
    </source>
</reference>
<feature type="transmembrane region" description="Helical" evidence="1">
    <location>
        <begin position="223"/>
        <end position="245"/>
    </location>
</feature>
<dbReference type="EMBL" id="WSES01000002">
    <property type="protein sequence ID" value="MVW59710.1"/>
    <property type="molecule type" value="Genomic_DNA"/>
</dbReference>
<keyword evidence="3" id="KW-1185">Reference proteome</keyword>
<keyword evidence="1" id="KW-0472">Membrane</keyword>
<evidence type="ECO:0000313" key="2">
    <source>
        <dbReference type="EMBL" id="MVW59710.1"/>
    </source>
</evidence>
<comment type="caution">
    <text evidence="2">The sequence shown here is derived from an EMBL/GenBank/DDBJ whole genome shotgun (WGS) entry which is preliminary data.</text>
</comment>
<dbReference type="Proteomes" id="UP000443353">
    <property type="component" value="Unassembled WGS sequence"/>
</dbReference>
<feature type="transmembrane region" description="Helical" evidence="1">
    <location>
        <begin position="371"/>
        <end position="403"/>
    </location>
</feature>
<proteinExistence type="predicted"/>
<sequence length="418" mass="42826">MRRAVDTTRLPPPAVPLAFLLAAPWFGVAAGGVVAWHGAAVFASRWSAPALAAVHLVTLGFLTMTMAGSLLQMVPAVAGLPLRGTYRLAVWSCPLLGAGAALLAAAFLSGHALLFALAGAVLLAAFGALLACLLPSLWQRTRAAAATAHIAGGMRAAVAALLACVVAGLLLAGWLAGGPAVPVLPLVDTHAALGLAGWVVPLVMAVSFQVIPMFQATDPFPPLAARALVPLVLLALAGWIAGRWLDAPWRAVPALAGAALVTAYAGLAASLLLRRERTRTAAGTPYWLLSLAALAGAAWLFAWPGGAADVLVGACFLAGCAMSAVNGMLYRIVPFLVWHHLRARLPPHVPAPKFAELIAPSRLRTQCRWHAAAVAALLAACAVPSLASAAGLLLAVACLRLGLDLAAPVLRHRHSLAP</sequence>